<keyword evidence="6" id="KW-0520">NAD</keyword>
<dbReference type="SMART" id="SM00829">
    <property type="entry name" value="PKS_ER"/>
    <property type="match status" value="1"/>
</dbReference>
<dbReference type="InterPro" id="IPR011032">
    <property type="entry name" value="GroES-like_sf"/>
</dbReference>
<evidence type="ECO:0000259" key="7">
    <source>
        <dbReference type="SMART" id="SM00829"/>
    </source>
</evidence>
<reference evidence="8" key="1">
    <citation type="submission" date="2022-10" db="EMBL/GenBank/DDBJ databases">
        <title>Tapping the CABI collections for fungal endophytes: first genome assemblies for Collariella, Neodidymelliopsis, Ascochyta clinopodiicola, Didymella pomorum, Didymosphaeria variabile, Neocosmospora piperis and Neocucurbitaria cava.</title>
        <authorList>
            <person name="Hill R."/>
        </authorList>
    </citation>
    <scope>NUCLEOTIDE SEQUENCE</scope>
    <source>
        <strain evidence="8">IMI 356815</strain>
    </source>
</reference>
<evidence type="ECO:0000256" key="5">
    <source>
        <dbReference type="ARBA" id="ARBA00023002"/>
    </source>
</evidence>
<dbReference type="InterPro" id="IPR020843">
    <property type="entry name" value="ER"/>
</dbReference>
<sequence length="394" mass="41740">MASQQIPETMQAAQVIEFDKPYKINNVPVPTDLAPEDLLIRVAVASLCHTDFMVQHGIMGTNLPCTGSHEGSGTVVAVGSSVENFKPHDRVMGGIIYHHCGACGDCRGPESSTQYCANAAYCGVKGADGYFAEYARIDSRWAAKLPDKVSFKTAAPLACAGCTVYKGIVLAGLKEGEWIALVGSGGGLGHLGVQFAKALRLNVVGVDARDEGLELTQKGGADVVIDARKGDEAVVKEVKEATNGEGVAATVNISDAKTAAATSCAITRMHGTVVQVAQATELRTPCPNFLLHHALANKFEADLNNQQPDNVSIPFQELIFRDIRFRGSLICSAQEANDMLQLVAKHGISVNANAFMGLGEMDRLIELAESGKMKGKGIVIMDQAQIDAEGKEVV</sequence>
<feature type="domain" description="Enoyl reductase (ER)" evidence="7">
    <location>
        <begin position="11"/>
        <end position="379"/>
    </location>
</feature>
<dbReference type="InterPro" id="IPR013154">
    <property type="entry name" value="ADH-like_N"/>
</dbReference>
<evidence type="ECO:0000256" key="1">
    <source>
        <dbReference type="ARBA" id="ARBA00001947"/>
    </source>
</evidence>
<protein>
    <recommendedName>
        <fullName evidence="7">Enoyl reductase (ER) domain-containing protein</fullName>
    </recommendedName>
</protein>
<dbReference type="EMBL" id="JAPEUX010000010">
    <property type="protein sequence ID" value="KAJ4344504.1"/>
    <property type="molecule type" value="Genomic_DNA"/>
</dbReference>
<dbReference type="GO" id="GO:0005737">
    <property type="term" value="C:cytoplasm"/>
    <property type="evidence" value="ECO:0007669"/>
    <property type="project" value="TreeGrafter"/>
</dbReference>
<gene>
    <name evidence="8" type="ORF">N0V89_012247</name>
</gene>
<dbReference type="RefSeq" id="XP_056064956.1">
    <property type="nucleotide sequence ID" value="XM_056220969.1"/>
</dbReference>
<dbReference type="GO" id="GO:0004022">
    <property type="term" value="F:alcohol dehydrogenase (NAD+) activity"/>
    <property type="evidence" value="ECO:0007669"/>
    <property type="project" value="TreeGrafter"/>
</dbReference>
<dbReference type="AlphaFoldDB" id="A0A9W9C4T8"/>
<dbReference type="PANTHER" id="PTHR42940:SF8">
    <property type="entry name" value="VACUOLAR PROTEIN SORTING-ASSOCIATED PROTEIN 11"/>
    <property type="match status" value="1"/>
</dbReference>
<organism evidence="8 9">
    <name type="scientific">Didymosphaeria variabile</name>
    <dbReference type="NCBI Taxonomy" id="1932322"/>
    <lineage>
        <taxon>Eukaryota</taxon>
        <taxon>Fungi</taxon>
        <taxon>Dikarya</taxon>
        <taxon>Ascomycota</taxon>
        <taxon>Pezizomycotina</taxon>
        <taxon>Dothideomycetes</taxon>
        <taxon>Pleosporomycetidae</taxon>
        <taxon>Pleosporales</taxon>
        <taxon>Massarineae</taxon>
        <taxon>Didymosphaeriaceae</taxon>
        <taxon>Didymosphaeria</taxon>
    </lineage>
</organism>
<comment type="caution">
    <text evidence="8">The sequence shown here is derived from an EMBL/GenBank/DDBJ whole genome shotgun (WGS) entry which is preliminary data.</text>
</comment>
<evidence type="ECO:0000313" key="8">
    <source>
        <dbReference type="EMBL" id="KAJ4344504.1"/>
    </source>
</evidence>
<accession>A0A9W9C4T8</accession>
<dbReference type="Proteomes" id="UP001140513">
    <property type="component" value="Unassembled WGS sequence"/>
</dbReference>
<comment type="cofactor">
    <cofactor evidence="1">
        <name>Zn(2+)</name>
        <dbReference type="ChEBI" id="CHEBI:29105"/>
    </cofactor>
</comment>
<comment type="similarity">
    <text evidence="2">Belongs to the zinc-containing alcohol dehydrogenase family.</text>
</comment>
<keyword evidence="5" id="KW-0560">Oxidoreductase</keyword>
<proteinExistence type="inferred from homology"/>
<evidence type="ECO:0000256" key="4">
    <source>
        <dbReference type="ARBA" id="ARBA00022833"/>
    </source>
</evidence>
<keyword evidence="4" id="KW-0862">Zinc</keyword>
<dbReference type="Pfam" id="PF00107">
    <property type="entry name" value="ADH_zinc_N"/>
    <property type="match status" value="1"/>
</dbReference>
<dbReference type="SUPFAM" id="SSF50129">
    <property type="entry name" value="GroES-like"/>
    <property type="match status" value="1"/>
</dbReference>
<dbReference type="Gene3D" id="3.40.50.720">
    <property type="entry name" value="NAD(P)-binding Rossmann-like Domain"/>
    <property type="match status" value="2"/>
</dbReference>
<evidence type="ECO:0000313" key="9">
    <source>
        <dbReference type="Proteomes" id="UP001140513"/>
    </source>
</evidence>
<dbReference type="SUPFAM" id="SSF51735">
    <property type="entry name" value="NAD(P)-binding Rossmann-fold domains"/>
    <property type="match status" value="1"/>
</dbReference>
<dbReference type="OrthoDB" id="256333at2759"/>
<name>A0A9W9C4T8_9PLEO</name>
<dbReference type="PANTHER" id="PTHR42940">
    <property type="entry name" value="ALCOHOL DEHYDROGENASE 1-RELATED"/>
    <property type="match status" value="1"/>
</dbReference>
<evidence type="ECO:0000256" key="6">
    <source>
        <dbReference type="ARBA" id="ARBA00023027"/>
    </source>
</evidence>
<dbReference type="GeneID" id="80915777"/>
<dbReference type="InterPro" id="IPR013149">
    <property type="entry name" value="ADH-like_C"/>
</dbReference>
<keyword evidence="3" id="KW-0479">Metal-binding</keyword>
<dbReference type="Pfam" id="PF08240">
    <property type="entry name" value="ADH_N"/>
    <property type="match status" value="1"/>
</dbReference>
<dbReference type="GO" id="GO:0046872">
    <property type="term" value="F:metal ion binding"/>
    <property type="evidence" value="ECO:0007669"/>
    <property type="project" value="UniProtKB-KW"/>
</dbReference>
<dbReference type="FunFam" id="3.40.50.720:FF:000039">
    <property type="entry name" value="Alcohol dehydrogenase AdhP"/>
    <property type="match status" value="1"/>
</dbReference>
<evidence type="ECO:0000256" key="3">
    <source>
        <dbReference type="ARBA" id="ARBA00022723"/>
    </source>
</evidence>
<keyword evidence="9" id="KW-1185">Reference proteome</keyword>
<dbReference type="InterPro" id="IPR036291">
    <property type="entry name" value="NAD(P)-bd_dom_sf"/>
</dbReference>
<evidence type="ECO:0000256" key="2">
    <source>
        <dbReference type="ARBA" id="ARBA00008072"/>
    </source>
</evidence>
<dbReference type="Gene3D" id="3.90.180.10">
    <property type="entry name" value="Medium-chain alcohol dehydrogenases, catalytic domain"/>
    <property type="match status" value="2"/>
</dbReference>